<evidence type="ECO:0000256" key="1">
    <source>
        <dbReference type="SAM" id="MobiDB-lite"/>
    </source>
</evidence>
<evidence type="ECO:0000313" key="2">
    <source>
        <dbReference type="EMBL" id="MEN7430291.1"/>
    </source>
</evidence>
<dbReference type="RefSeq" id="WP_346787930.1">
    <property type="nucleotide sequence ID" value="NZ_JAYFSJ010000003.1"/>
</dbReference>
<name>A0ABV0CGY2_9NEIS</name>
<dbReference type="EMBL" id="JAYFSJ010000003">
    <property type="protein sequence ID" value="MEN7430291.1"/>
    <property type="molecule type" value="Genomic_DNA"/>
</dbReference>
<organism evidence="2 3">
    <name type="scientific">Chromobacterium indicum</name>
    <dbReference type="NCBI Taxonomy" id="3110228"/>
    <lineage>
        <taxon>Bacteria</taxon>
        <taxon>Pseudomonadati</taxon>
        <taxon>Pseudomonadota</taxon>
        <taxon>Betaproteobacteria</taxon>
        <taxon>Neisseriales</taxon>
        <taxon>Chromobacteriaceae</taxon>
        <taxon>Chromobacterium</taxon>
    </lineage>
</organism>
<protein>
    <recommendedName>
        <fullName evidence="4">DUF4105 domain-containing protein</fullName>
    </recommendedName>
</protein>
<proteinExistence type="predicted"/>
<comment type="caution">
    <text evidence="2">The sequence shown here is derived from an EMBL/GenBank/DDBJ whole genome shotgun (WGS) entry which is preliminary data.</text>
</comment>
<gene>
    <name evidence="2" type="ORF">VA599_05995</name>
</gene>
<keyword evidence="3" id="KW-1185">Reference proteome</keyword>
<accession>A0ABV0CGY2</accession>
<feature type="region of interest" description="Disordered" evidence="1">
    <location>
        <begin position="209"/>
        <end position="238"/>
    </location>
</feature>
<evidence type="ECO:0000313" key="3">
    <source>
        <dbReference type="Proteomes" id="UP001405405"/>
    </source>
</evidence>
<evidence type="ECO:0008006" key="4">
    <source>
        <dbReference type="Google" id="ProtNLM"/>
    </source>
</evidence>
<dbReference type="Proteomes" id="UP001405405">
    <property type="component" value="Unassembled WGS sequence"/>
</dbReference>
<sequence length="238" mass="26887">MAQPKTTTAKTQPKEKNAVVEHRDDVYVLVIGFEVNNPVYRETPIEFGVTRKVHYVLEDPGHTFMYLTKNLKVTFFFSLGPHIGASTAERMMGKGTPEYKIPGLTRLYRLIITGSQYEKMLAKGKEYRNDVLAGKRYYNIFKNFTCARSARDIIAAGWPGVPAGASPIGTPIPTREDYVNPYAFYEAIRNKFPNGEVVLPENRGKWQELMSSSNDYPGTESDPSLYPASWPMKKTADE</sequence>
<reference evidence="2 3" key="1">
    <citation type="submission" date="2023-12" db="EMBL/GenBank/DDBJ databases">
        <title>Chromobacterium sp. strain TRC.1.1.SA producing antimicrobial pigment.</title>
        <authorList>
            <person name="Verma N."/>
            <person name="Choksket S."/>
            <person name="Pinnaka A.K."/>
            <person name="Korpole S."/>
        </authorList>
    </citation>
    <scope>NUCLEOTIDE SEQUENCE [LARGE SCALE GENOMIC DNA]</scope>
    <source>
        <strain evidence="2 3">TRC1.1.SA</strain>
    </source>
</reference>